<evidence type="ECO:0000313" key="5">
    <source>
        <dbReference type="Proteomes" id="UP000553059"/>
    </source>
</evidence>
<evidence type="ECO:0000259" key="3">
    <source>
        <dbReference type="Pfam" id="PF00890"/>
    </source>
</evidence>
<protein>
    <submittedName>
        <fullName evidence="4">FAD-binding protein</fullName>
    </submittedName>
</protein>
<keyword evidence="2" id="KW-0560">Oxidoreductase</keyword>
<dbReference type="InterPro" id="IPR019546">
    <property type="entry name" value="TAT_signal_bac_arc"/>
</dbReference>
<dbReference type="SUPFAM" id="SSF51905">
    <property type="entry name" value="FAD/NAD(P)-binding domain"/>
    <property type="match status" value="1"/>
</dbReference>
<keyword evidence="1" id="KW-0285">Flavoprotein</keyword>
<name>A0A7C6Z394_9FIRM</name>
<dbReference type="NCBIfam" id="TIGR01409">
    <property type="entry name" value="TAT_signal_seq"/>
    <property type="match status" value="1"/>
</dbReference>
<dbReference type="Pfam" id="PF00890">
    <property type="entry name" value="FAD_binding_2"/>
    <property type="match status" value="1"/>
</dbReference>
<dbReference type="Proteomes" id="UP000553059">
    <property type="component" value="Unassembled WGS sequence"/>
</dbReference>
<dbReference type="PROSITE" id="PS51318">
    <property type="entry name" value="TAT"/>
    <property type="match status" value="1"/>
</dbReference>
<evidence type="ECO:0000256" key="2">
    <source>
        <dbReference type="ARBA" id="ARBA00023002"/>
    </source>
</evidence>
<dbReference type="GO" id="GO:0016491">
    <property type="term" value="F:oxidoreductase activity"/>
    <property type="evidence" value="ECO:0007669"/>
    <property type="project" value="UniProtKB-KW"/>
</dbReference>
<dbReference type="InterPro" id="IPR003953">
    <property type="entry name" value="FAD-dep_OxRdtase_2_FAD-bd"/>
</dbReference>
<feature type="domain" description="FAD-dependent oxidoreductase 2 FAD-binding" evidence="3">
    <location>
        <begin position="60"/>
        <end position="93"/>
    </location>
</feature>
<evidence type="ECO:0000313" key="4">
    <source>
        <dbReference type="EMBL" id="HHY25982.1"/>
    </source>
</evidence>
<dbReference type="EMBL" id="DUTF01000098">
    <property type="protein sequence ID" value="HHY25982.1"/>
    <property type="molecule type" value="Genomic_DNA"/>
</dbReference>
<comment type="caution">
    <text evidence="4">The sequence shown here is derived from an EMBL/GenBank/DDBJ whole genome shotgun (WGS) entry which is preliminary data.</text>
</comment>
<sequence>MVEKKTGSEEKKLSRRDFLRNTSILAGGAVLGTGLLAGCSEGAAKDAPAPATQTWDYEADVVVIGLGGAGASAAIEAYDAGAKVLVIEKQAEKAHYPNTRMSG</sequence>
<evidence type="ECO:0000256" key="1">
    <source>
        <dbReference type="ARBA" id="ARBA00022630"/>
    </source>
</evidence>
<dbReference type="InterPro" id="IPR036188">
    <property type="entry name" value="FAD/NAD-bd_sf"/>
</dbReference>
<gene>
    <name evidence="4" type="ORF">GX523_04370</name>
</gene>
<dbReference type="InterPro" id="IPR006311">
    <property type="entry name" value="TAT_signal"/>
</dbReference>
<reference evidence="4 5" key="1">
    <citation type="journal article" date="2020" name="Biotechnol. Biofuels">
        <title>New insights from the biogas microbiome by comprehensive genome-resolved metagenomics of nearly 1600 species originating from multiple anaerobic digesters.</title>
        <authorList>
            <person name="Campanaro S."/>
            <person name="Treu L."/>
            <person name="Rodriguez-R L.M."/>
            <person name="Kovalovszki A."/>
            <person name="Ziels R.M."/>
            <person name="Maus I."/>
            <person name="Zhu X."/>
            <person name="Kougias P.G."/>
            <person name="Basile A."/>
            <person name="Luo G."/>
            <person name="Schluter A."/>
            <person name="Konstantinidis K.T."/>
            <person name="Angelidaki I."/>
        </authorList>
    </citation>
    <scope>NUCLEOTIDE SEQUENCE [LARGE SCALE GENOMIC DNA]</scope>
    <source>
        <strain evidence="4">AS05jafATM_4</strain>
    </source>
</reference>
<dbReference type="Gene3D" id="3.50.50.60">
    <property type="entry name" value="FAD/NAD(P)-binding domain"/>
    <property type="match status" value="1"/>
</dbReference>
<accession>A0A7C6Z394</accession>
<feature type="non-terminal residue" evidence="4">
    <location>
        <position position="103"/>
    </location>
</feature>
<proteinExistence type="predicted"/>
<dbReference type="AlphaFoldDB" id="A0A7C6Z394"/>
<organism evidence="4 5">
    <name type="scientific">Desulfitobacterium dehalogenans</name>
    <dbReference type="NCBI Taxonomy" id="36854"/>
    <lineage>
        <taxon>Bacteria</taxon>
        <taxon>Bacillati</taxon>
        <taxon>Bacillota</taxon>
        <taxon>Clostridia</taxon>
        <taxon>Eubacteriales</taxon>
        <taxon>Desulfitobacteriaceae</taxon>
        <taxon>Desulfitobacterium</taxon>
    </lineage>
</organism>